<dbReference type="CDD" id="cd05672">
    <property type="entry name" value="M20_ACY1L2-like"/>
    <property type="match status" value="1"/>
</dbReference>
<feature type="domain" description="Peptidase M20 dimerisation" evidence="2">
    <location>
        <begin position="218"/>
        <end position="306"/>
    </location>
</feature>
<dbReference type="InterPro" id="IPR036264">
    <property type="entry name" value="Bact_exopeptidase_dim_dom"/>
</dbReference>
<dbReference type="SUPFAM" id="SSF55031">
    <property type="entry name" value="Bacterial exopeptidase dimerisation domain"/>
    <property type="match status" value="1"/>
</dbReference>
<name>A0A9Q1C433_HOLLE</name>
<evidence type="ECO:0000259" key="2">
    <source>
        <dbReference type="Pfam" id="PF07687"/>
    </source>
</evidence>
<reference evidence="3" key="1">
    <citation type="submission" date="2021-10" db="EMBL/GenBank/DDBJ databases">
        <title>Tropical sea cucumber genome reveals ecological adaptation and Cuvierian tubules defense mechanism.</title>
        <authorList>
            <person name="Chen T."/>
        </authorList>
    </citation>
    <scope>NUCLEOTIDE SEQUENCE</scope>
    <source>
        <strain evidence="3">Nanhai2018</strain>
        <tissue evidence="3">Muscle</tissue>
    </source>
</reference>
<dbReference type="PANTHER" id="PTHR30575">
    <property type="entry name" value="PEPTIDASE M20"/>
    <property type="match status" value="1"/>
</dbReference>
<keyword evidence="4" id="KW-1185">Reference proteome</keyword>
<dbReference type="SUPFAM" id="SSF53187">
    <property type="entry name" value="Zn-dependent exopeptidases"/>
    <property type="match status" value="1"/>
</dbReference>
<accession>A0A9Q1C433</accession>
<dbReference type="Gene3D" id="3.40.630.10">
    <property type="entry name" value="Zn peptidases"/>
    <property type="match status" value="1"/>
</dbReference>
<proteinExistence type="predicted"/>
<evidence type="ECO:0000313" key="3">
    <source>
        <dbReference type="EMBL" id="KAJ8037853.1"/>
    </source>
</evidence>
<dbReference type="PANTHER" id="PTHR30575:SF0">
    <property type="entry name" value="XAA-ARG DIPEPTIDASE"/>
    <property type="match status" value="1"/>
</dbReference>
<gene>
    <name evidence="3" type="ORF">HOLleu_18778</name>
</gene>
<evidence type="ECO:0000313" key="4">
    <source>
        <dbReference type="Proteomes" id="UP001152320"/>
    </source>
</evidence>
<protein>
    <submittedName>
        <fullName evidence="3">Peptidase M20 domain-containing protein 2</fullName>
    </submittedName>
</protein>
<dbReference type="Proteomes" id="UP001152320">
    <property type="component" value="Chromosome 8"/>
</dbReference>
<feature type="compositionally biased region" description="Basic and acidic residues" evidence="1">
    <location>
        <begin position="516"/>
        <end position="526"/>
    </location>
</feature>
<dbReference type="GO" id="GO:0016805">
    <property type="term" value="F:dipeptidase activity"/>
    <property type="evidence" value="ECO:0007669"/>
    <property type="project" value="TreeGrafter"/>
</dbReference>
<evidence type="ECO:0000256" key="1">
    <source>
        <dbReference type="SAM" id="MobiDB-lite"/>
    </source>
</evidence>
<dbReference type="Gene3D" id="3.30.70.360">
    <property type="match status" value="1"/>
</dbReference>
<dbReference type="InterPro" id="IPR052030">
    <property type="entry name" value="Peptidase_M20/M20A_hydrolases"/>
</dbReference>
<dbReference type="AlphaFoldDB" id="A0A9Q1C433"/>
<dbReference type="Pfam" id="PF07687">
    <property type="entry name" value="M20_dimer"/>
    <property type="match status" value="1"/>
</dbReference>
<sequence length="543" mass="58308">MSAIWKFLFDWDCEELWAAMFPSQGGTLRRASSMQRVRQMVSPFGSMREQAKSRIDGAAAELNALSHGIWSHPETAFNEHHAHNLLTTFLENDGFEQVEKNFILPTGFRASYGFDGGRTIAVLAEYDAHGEHGHANGHNLTAECAVGVALGVKAALESMEPKVQKGRIVILGCPAESSAGKQHFINAGVFFGVSAALMVSPFSRSVLKPRQEALEKVRYKFYGKSAHAGLAPWEGHNALDAAVQCYNSISAMRQHFDPEVRVYGVFVKGGSHLNMVPDETELLFYIRAPTTVQLQPAVKKCEDCATGAAASAQCSINIEYGSFYAELKTNEHLTALYKKHCSDLGLKFPKQENNNIVGLSSDMGNVSFVTPTIHSFFEINTNAATHTREFANAAGAPEAQKATLLQAKALALTAIDLLQPGGSKVVDGINREFQKISAPSEIVGNIPIGTSGPDSPLSVPTPPSDTVTNGPTSPAIEVQEDTKITDDPVQDIGSTEQTTTADNSKAAEGGNTGDEGVTKATDEKTPQENGEIEAPEAQQSATN</sequence>
<comment type="caution">
    <text evidence="3">The sequence shown here is derived from an EMBL/GenBank/DDBJ whole genome shotgun (WGS) entry which is preliminary data.</text>
</comment>
<feature type="compositionally biased region" description="Polar residues" evidence="1">
    <location>
        <begin position="492"/>
        <end position="503"/>
    </location>
</feature>
<dbReference type="EMBL" id="JAIZAY010000008">
    <property type="protein sequence ID" value="KAJ8037853.1"/>
    <property type="molecule type" value="Genomic_DNA"/>
</dbReference>
<organism evidence="3 4">
    <name type="scientific">Holothuria leucospilota</name>
    <name type="common">Black long sea cucumber</name>
    <name type="synonym">Mertensiothuria leucospilota</name>
    <dbReference type="NCBI Taxonomy" id="206669"/>
    <lineage>
        <taxon>Eukaryota</taxon>
        <taxon>Metazoa</taxon>
        <taxon>Echinodermata</taxon>
        <taxon>Eleutherozoa</taxon>
        <taxon>Echinozoa</taxon>
        <taxon>Holothuroidea</taxon>
        <taxon>Aspidochirotacea</taxon>
        <taxon>Aspidochirotida</taxon>
        <taxon>Holothuriidae</taxon>
        <taxon>Holothuria</taxon>
    </lineage>
</organism>
<dbReference type="OrthoDB" id="6119954at2759"/>
<dbReference type="FunFam" id="3.30.70.360:FF:000004">
    <property type="entry name" value="Peptidase M20 domain-containing protein 2"/>
    <property type="match status" value="1"/>
</dbReference>
<dbReference type="InterPro" id="IPR011650">
    <property type="entry name" value="Peptidase_M20_dimer"/>
</dbReference>
<feature type="region of interest" description="Disordered" evidence="1">
    <location>
        <begin position="443"/>
        <end position="543"/>
    </location>
</feature>